<comment type="caution">
    <text evidence="7">The sequence shown here is derived from an EMBL/GenBank/DDBJ whole genome shotgun (WGS) entry which is preliminary data.</text>
</comment>
<evidence type="ECO:0000256" key="6">
    <source>
        <dbReference type="RuleBase" id="RU367044"/>
    </source>
</evidence>
<dbReference type="PANTHER" id="PTHR31232:SF43">
    <property type="entry name" value="S-PROTEIN HOMOLOG 29-RELATED"/>
    <property type="match status" value="1"/>
</dbReference>
<dbReference type="Pfam" id="PF05938">
    <property type="entry name" value="Self-incomp_S1"/>
    <property type="match status" value="1"/>
</dbReference>
<dbReference type="GO" id="GO:0060320">
    <property type="term" value="P:rejection of self pollen"/>
    <property type="evidence" value="ECO:0007669"/>
    <property type="project" value="UniProtKB-KW"/>
</dbReference>
<evidence type="ECO:0000313" key="8">
    <source>
        <dbReference type="Proteomes" id="UP001279734"/>
    </source>
</evidence>
<dbReference type="EMBL" id="BSYO01000036">
    <property type="protein sequence ID" value="GMH29328.1"/>
    <property type="molecule type" value="Genomic_DNA"/>
</dbReference>
<keyword evidence="8" id="KW-1185">Reference proteome</keyword>
<keyword evidence="3 6" id="KW-0713">Self-incompatibility</keyword>
<proteinExistence type="inferred from homology"/>
<reference evidence="7" key="1">
    <citation type="submission" date="2023-05" db="EMBL/GenBank/DDBJ databases">
        <title>Nepenthes gracilis genome sequencing.</title>
        <authorList>
            <person name="Fukushima K."/>
        </authorList>
    </citation>
    <scope>NUCLEOTIDE SEQUENCE</scope>
    <source>
        <strain evidence="7">SING2019-196</strain>
    </source>
</reference>
<comment type="similarity">
    <text evidence="2 6">Belongs to the plant self-incompatibility (S1) protein family.</text>
</comment>
<dbReference type="Proteomes" id="UP001279734">
    <property type="component" value="Unassembled WGS sequence"/>
</dbReference>
<dbReference type="PANTHER" id="PTHR31232">
    <property type="match status" value="1"/>
</dbReference>
<evidence type="ECO:0000256" key="5">
    <source>
        <dbReference type="ARBA" id="ARBA00022729"/>
    </source>
</evidence>
<evidence type="ECO:0000313" key="7">
    <source>
        <dbReference type="EMBL" id="GMH29328.1"/>
    </source>
</evidence>
<sequence length="173" mass="20027">MEMDKHFLLVTFVFSSASFLKDCLFISAAADLQGGDQPLMPDNSIHPIFVKTHVQIENSMADRSEITVHCKSKDDDLGVHNIGAGESYGWHFRPNFLGSTLFFCGFNWENKHVVADVYTYERDYGRCYKHCNWIVDETGVHGLNRHGFADVWYKWEINSFNDHNGYFIFNEEN</sequence>
<organism evidence="7 8">
    <name type="scientific">Nepenthes gracilis</name>
    <name type="common">Slender pitcher plant</name>
    <dbReference type="NCBI Taxonomy" id="150966"/>
    <lineage>
        <taxon>Eukaryota</taxon>
        <taxon>Viridiplantae</taxon>
        <taxon>Streptophyta</taxon>
        <taxon>Embryophyta</taxon>
        <taxon>Tracheophyta</taxon>
        <taxon>Spermatophyta</taxon>
        <taxon>Magnoliopsida</taxon>
        <taxon>eudicotyledons</taxon>
        <taxon>Gunneridae</taxon>
        <taxon>Pentapetalae</taxon>
        <taxon>Caryophyllales</taxon>
        <taxon>Nepenthaceae</taxon>
        <taxon>Nepenthes</taxon>
    </lineage>
</organism>
<accession>A0AAD3TG16</accession>
<evidence type="ECO:0000256" key="3">
    <source>
        <dbReference type="ARBA" id="ARBA00022471"/>
    </source>
</evidence>
<evidence type="ECO:0000256" key="4">
    <source>
        <dbReference type="ARBA" id="ARBA00022525"/>
    </source>
</evidence>
<comment type="subcellular location">
    <subcellularLocation>
        <location evidence="1 6">Secreted</location>
    </subcellularLocation>
</comment>
<evidence type="ECO:0000256" key="2">
    <source>
        <dbReference type="ARBA" id="ARBA00005581"/>
    </source>
</evidence>
<dbReference type="AlphaFoldDB" id="A0AAD3TG16"/>
<evidence type="ECO:0000256" key="1">
    <source>
        <dbReference type="ARBA" id="ARBA00004613"/>
    </source>
</evidence>
<gene>
    <name evidence="7" type="ORF">Nepgr_031171</name>
</gene>
<dbReference type="GO" id="GO:0005576">
    <property type="term" value="C:extracellular region"/>
    <property type="evidence" value="ECO:0007669"/>
    <property type="project" value="UniProtKB-SubCell"/>
</dbReference>
<dbReference type="InterPro" id="IPR010264">
    <property type="entry name" value="Self-incomp_S1"/>
</dbReference>
<name>A0AAD3TG16_NEPGR</name>
<keyword evidence="4 6" id="KW-0964">Secreted</keyword>
<protein>
    <recommendedName>
        <fullName evidence="6">S-protein homolog</fullName>
    </recommendedName>
</protein>
<keyword evidence="5" id="KW-0732">Signal</keyword>